<dbReference type="NCBIfam" id="TIGR00587">
    <property type="entry name" value="nfo"/>
    <property type="match status" value="1"/>
</dbReference>
<feature type="binding site" evidence="9">
    <location>
        <position position="236"/>
    </location>
    <ligand>
        <name>Zn(2+)</name>
        <dbReference type="ChEBI" id="CHEBI:29105"/>
        <label>3</label>
    </ligand>
</feature>
<feature type="binding site" evidence="9">
    <location>
        <position position="223"/>
    </location>
    <ligand>
        <name>Zn(2+)</name>
        <dbReference type="ChEBI" id="CHEBI:29105"/>
        <label>2</label>
    </ligand>
</feature>
<evidence type="ECO:0000313" key="12">
    <source>
        <dbReference type="EMBL" id="ROT46878.1"/>
    </source>
</evidence>
<dbReference type="InterPro" id="IPR036237">
    <property type="entry name" value="Xyl_isomerase-like_sf"/>
</dbReference>
<dbReference type="OrthoDB" id="9805666at2"/>
<gene>
    <name evidence="9" type="primary">nfo</name>
    <name evidence="11" type="ORF">EDM02_04790</name>
    <name evidence="12" type="ORF">EDM02_04815</name>
</gene>
<dbReference type="CDD" id="cd00019">
    <property type="entry name" value="AP2Ec"/>
    <property type="match status" value="1"/>
</dbReference>
<dbReference type="PROSITE" id="PS00731">
    <property type="entry name" value="AP_NUCLEASE_F2_3"/>
    <property type="match status" value="1"/>
</dbReference>
<dbReference type="Gene3D" id="3.20.20.150">
    <property type="entry name" value="Divalent-metal-dependent TIM barrel enzymes"/>
    <property type="match status" value="1"/>
</dbReference>
<dbReference type="EMBL" id="RARA01000027">
    <property type="protein sequence ID" value="ROT46875.1"/>
    <property type="molecule type" value="Genomic_DNA"/>
</dbReference>
<evidence type="ECO:0000256" key="2">
    <source>
        <dbReference type="ARBA" id="ARBA00022722"/>
    </source>
</evidence>
<keyword evidence="4 9" id="KW-0255">Endonuclease</keyword>
<evidence type="ECO:0000256" key="8">
    <source>
        <dbReference type="ARBA" id="ARBA00023204"/>
    </source>
</evidence>
<dbReference type="GO" id="GO:0008833">
    <property type="term" value="F:deoxyribonuclease IV (phage-T4-induced) activity"/>
    <property type="evidence" value="ECO:0007669"/>
    <property type="project" value="UniProtKB-UniRule"/>
</dbReference>
<proteinExistence type="inferred from homology"/>
<dbReference type="FunFam" id="3.20.20.150:FF:000001">
    <property type="entry name" value="Probable endonuclease 4"/>
    <property type="match status" value="1"/>
</dbReference>
<feature type="domain" description="Xylose isomerase-like TIM barrel" evidence="10">
    <location>
        <begin position="31"/>
        <end position="283"/>
    </location>
</feature>
<feature type="binding site" evidence="9">
    <location>
        <position position="114"/>
    </location>
    <ligand>
        <name>Zn(2+)</name>
        <dbReference type="ChEBI" id="CHEBI:29105"/>
        <label>1</label>
    </ligand>
</feature>
<comment type="similarity">
    <text evidence="1 9">Belongs to the AP endonuclease 2 family.</text>
</comment>
<dbReference type="EMBL" id="RARA01000027">
    <property type="protein sequence ID" value="ROT46878.1"/>
    <property type="molecule type" value="Genomic_DNA"/>
</dbReference>
<sequence length="293" mass="32532">MKKGNNTIPLIGAHTSTQGGLHQALTEGYAINANTIQLFTSNQLQWKGRQLSQTALDSWYHTLASTFINQIMSHANYLINLGSNNESLLIKSRAAFSAEVERCLALKISYLNFHPGAATGASIPSCLDRIVESLWTLEAFFAQDTVLRLLIETTAGQGSTVGYTFEQLAYIIEKVQHVVPIGVCMDTCHIFAAGYDIRTLAGWEKTLAQFDAIIGLKYLYALHVNDSICAMGSRKDRHANLGNGAIGMACFQAIMQHPKLRSLPKYLETPNGTTMWKQEIQLLHHFYLQNTEH</sequence>
<evidence type="ECO:0000256" key="9">
    <source>
        <dbReference type="HAMAP-Rule" id="MF_00152"/>
    </source>
</evidence>
<feature type="binding site" evidence="9">
    <location>
        <position position="186"/>
    </location>
    <ligand>
        <name>Zn(2+)</name>
        <dbReference type="ChEBI" id="CHEBI:29105"/>
        <label>2</label>
    </ligand>
</feature>
<keyword evidence="8 9" id="KW-0234">DNA repair</keyword>
<dbReference type="EC" id="3.1.21.2" evidence="9"/>
<feature type="binding site" evidence="9">
    <location>
        <position position="74"/>
    </location>
    <ligand>
        <name>Zn(2+)</name>
        <dbReference type="ChEBI" id="CHEBI:29105"/>
        <label>1</label>
    </ligand>
</feature>
<keyword evidence="5 9" id="KW-0227">DNA damage</keyword>
<evidence type="ECO:0000259" key="10">
    <source>
        <dbReference type="Pfam" id="PF01261"/>
    </source>
</evidence>
<keyword evidence="3 9" id="KW-0479">Metal-binding</keyword>
<accession>A0A3N2QAR5</accession>
<dbReference type="PANTHER" id="PTHR21445">
    <property type="entry name" value="ENDONUCLEASE IV ENDODEOXYRIBONUCLEASE IV"/>
    <property type="match status" value="1"/>
</dbReference>
<dbReference type="PROSITE" id="PS51432">
    <property type="entry name" value="AP_NUCLEASE_F2_4"/>
    <property type="match status" value="1"/>
</dbReference>
<keyword evidence="13" id="KW-1185">Reference proteome</keyword>
<keyword evidence="2 9" id="KW-0540">Nuclease</keyword>
<comment type="cofactor">
    <cofactor evidence="9">
        <name>Zn(2+)</name>
        <dbReference type="ChEBI" id="CHEBI:29105"/>
    </cofactor>
    <text evidence="9">Binds 3 Zn(2+) ions.</text>
</comment>
<evidence type="ECO:0000256" key="7">
    <source>
        <dbReference type="ARBA" id="ARBA00022833"/>
    </source>
</evidence>
<dbReference type="InterPro" id="IPR013022">
    <property type="entry name" value="Xyl_isomerase-like_TIM-brl"/>
</dbReference>
<name>A0A3N2QAR5_9BACT</name>
<dbReference type="PANTHER" id="PTHR21445:SF0">
    <property type="entry name" value="APURINIC-APYRIMIDINIC ENDONUCLEASE"/>
    <property type="match status" value="1"/>
</dbReference>
<dbReference type="GO" id="GO:0008270">
    <property type="term" value="F:zinc ion binding"/>
    <property type="evidence" value="ECO:0007669"/>
    <property type="project" value="UniProtKB-UniRule"/>
</dbReference>
<dbReference type="Pfam" id="PF01261">
    <property type="entry name" value="AP_endonuc_2"/>
    <property type="match status" value="1"/>
</dbReference>
<evidence type="ECO:0000256" key="5">
    <source>
        <dbReference type="ARBA" id="ARBA00022763"/>
    </source>
</evidence>
<comment type="function">
    <text evidence="9">Endonuclease IV plays a role in DNA repair. It cleaves phosphodiester bonds at apurinic or apyrimidinic (AP) sites, generating a 3'-hydroxyl group and a 5'-terminal sugar phosphate.</text>
</comment>
<dbReference type="GO" id="GO:0003677">
    <property type="term" value="F:DNA binding"/>
    <property type="evidence" value="ECO:0007669"/>
    <property type="project" value="InterPro"/>
</dbReference>
<dbReference type="AlphaFoldDB" id="A0A3N2QAR5"/>
<evidence type="ECO:0000256" key="4">
    <source>
        <dbReference type="ARBA" id="ARBA00022759"/>
    </source>
</evidence>
<feature type="binding site" evidence="9">
    <location>
        <position position="238"/>
    </location>
    <ligand>
        <name>Zn(2+)</name>
        <dbReference type="ChEBI" id="CHEBI:29105"/>
        <label>3</label>
    </ligand>
</feature>
<feature type="binding site" evidence="9">
    <location>
        <position position="152"/>
    </location>
    <ligand>
        <name>Zn(2+)</name>
        <dbReference type="ChEBI" id="CHEBI:29105"/>
        <label>2</label>
    </ligand>
</feature>
<dbReference type="SMART" id="SM00518">
    <property type="entry name" value="AP2Ec"/>
    <property type="match status" value="1"/>
</dbReference>
<dbReference type="NCBIfam" id="NF002197">
    <property type="entry name" value="PRK01060.1-2"/>
    <property type="match status" value="1"/>
</dbReference>
<keyword evidence="7 9" id="KW-0862">Zinc</keyword>
<evidence type="ECO:0000313" key="11">
    <source>
        <dbReference type="EMBL" id="ROT46875.1"/>
    </source>
</evidence>
<dbReference type="InterPro" id="IPR018246">
    <property type="entry name" value="AP_endonuc_F2_Zn_BS"/>
</dbReference>
<dbReference type="InterPro" id="IPR001719">
    <property type="entry name" value="AP_endonuc_2"/>
</dbReference>
<organism evidence="12 13">
    <name type="scientific">Candidatus Cardinium hertigii</name>
    <dbReference type="NCBI Taxonomy" id="247481"/>
    <lineage>
        <taxon>Bacteria</taxon>
        <taxon>Pseudomonadati</taxon>
        <taxon>Bacteroidota</taxon>
        <taxon>Cytophagia</taxon>
        <taxon>Cytophagales</taxon>
        <taxon>Amoebophilaceae</taxon>
        <taxon>Candidatus Cardinium</taxon>
    </lineage>
</organism>
<evidence type="ECO:0000256" key="1">
    <source>
        <dbReference type="ARBA" id="ARBA00005340"/>
    </source>
</evidence>
<dbReference type="PROSITE" id="PS00729">
    <property type="entry name" value="AP_NUCLEASE_F2_1"/>
    <property type="match status" value="1"/>
</dbReference>
<feature type="binding site" evidence="9">
    <location>
        <position position="152"/>
    </location>
    <ligand>
        <name>Zn(2+)</name>
        <dbReference type="ChEBI" id="CHEBI:29105"/>
        <label>1</label>
    </ligand>
</feature>
<dbReference type="GO" id="GO:0003906">
    <property type="term" value="F:DNA-(apurinic or apyrimidinic site) endonuclease activity"/>
    <property type="evidence" value="ECO:0007669"/>
    <property type="project" value="TreeGrafter"/>
</dbReference>
<dbReference type="RefSeq" id="WP_123663468.1">
    <property type="nucleotide sequence ID" value="NZ_RARA01000027.1"/>
</dbReference>
<dbReference type="HAMAP" id="MF_00152">
    <property type="entry name" value="Nfo"/>
    <property type="match status" value="1"/>
</dbReference>
<feature type="binding site" evidence="9">
    <location>
        <position position="189"/>
    </location>
    <ligand>
        <name>Zn(2+)</name>
        <dbReference type="ChEBI" id="CHEBI:29105"/>
        <label>3</label>
    </ligand>
</feature>
<feature type="binding site" evidence="9">
    <location>
        <position position="268"/>
    </location>
    <ligand>
        <name>Zn(2+)</name>
        <dbReference type="ChEBI" id="CHEBI:29105"/>
        <label>2</label>
    </ligand>
</feature>
<evidence type="ECO:0000256" key="6">
    <source>
        <dbReference type="ARBA" id="ARBA00022801"/>
    </source>
</evidence>
<dbReference type="GO" id="GO:0006284">
    <property type="term" value="P:base-excision repair"/>
    <property type="evidence" value="ECO:0007669"/>
    <property type="project" value="TreeGrafter"/>
</dbReference>
<dbReference type="GO" id="GO:0008081">
    <property type="term" value="F:phosphoric diester hydrolase activity"/>
    <property type="evidence" value="ECO:0007669"/>
    <property type="project" value="TreeGrafter"/>
</dbReference>
<evidence type="ECO:0000256" key="3">
    <source>
        <dbReference type="ARBA" id="ARBA00022723"/>
    </source>
</evidence>
<dbReference type="SUPFAM" id="SSF51658">
    <property type="entry name" value="Xylose isomerase-like"/>
    <property type="match status" value="1"/>
</dbReference>
<comment type="catalytic activity">
    <reaction evidence="9">
        <text>Endonucleolytic cleavage to 5'-phosphooligonucleotide end-products.</text>
        <dbReference type="EC" id="3.1.21.2"/>
    </reaction>
</comment>
<evidence type="ECO:0000313" key="13">
    <source>
        <dbReference type="Proteomes" id="UP000270927"/>
    </source>
</evidence>
<dbReference type="PROSITE" id="PS00730">
    <property type="entry name" value="AP_NUCLEASE_F2_2"/>
    <property type="match status" value="1"/>
</dbReference>
<reference evidence="12 13" key="1">
    <citation type="submission" date="2018-09" db="EMBL/GenBank/DDBJ databases">
        <title>Comparative Genomics of Wolbachia-Cardinium Dual Endosymbiosis in a Plant-Parasitic Nematode.</title>
        <authorList>
            <person name="Brown A.M.V."/>
            <person name="Wasala S.K."/>
            <person name="Howe D.K."/>
            <person name="Peetz A.B."/>
            <person name="Zasada I.A."/>
            <person name="Denver D.R."/>
        </authorList>
    </citation>
    <scope>NUCLEOTIDE SEQUENCE [LARGE SCALE GENOMIC DNA]</scope>
    <source>
        <strain evidence="12 13">Pp_1</strain>
    </source>
</reference>
<dbReference type="Proteomes" id="UP000270927">
    <property type="component" value="Unassembled WGS sequence"/>
</dbReference>
<keyword evidence="6 9" id="KW-0378">Hydrolase</keyword>
<comment type="caution">
    <text evidence="12">The sequence shown here is derived from an EMBL/GenBank/DDBJ whole genome shotgun (WGS) entry which is preliminary data.</text>
</comment>
<protein>
    <recommendedName>
        <fullName evidence="9">Probable endonuclease 4</fullName>
        <ecNumber evidence="9">3.1.21.2</ecNumber>
    </recommendedName>
    <alternativeName>
        <fullName evidence="9">Endodeoxyribonuclease IV</fullName>
    </alternativeName>
    <alternativeName>
        <fullName evidence="9">Endonuclease IV</fullName>
    </alternativeName>
</protein>